<evidence type="ECO:0000313" key="3">
    <source>
        <dbReference type="Proteomes" id="UP000193309"/>
    </source>
</evidence>
<reference evidence="3" key="1">
    <citation type="submission" date="2017-04" db="EMBL/GenBank/DDBJ databases">
        <authorList>
            <person name="Varghese N."/>
            <person name="Submissions S."/>
        </authorList>
    </citation>
    <scope>NUCLEOTIDE SEQUENCE [LARGE SCALE GENOMIC DNA]</scope>
    <source>
        <strain evidence="3">VDS</strain>
    </source>
</reference>
<protein>
    <submittedName>
        <fullName evidence="2">Dienelactone hydrolase family protein</fullName>
    </submittedName>
</protein>
<dbReference type="Proteomes" id="UP000193309">
    <property type="component" value="Unassembled WGS sequence"/>
</dbReference>
<dbReference type="STRING" id="1610489.SAMN06295981_1330"/>
<dbReference type="AlphaFoldDB" id="A0A1X7J7P7"/>
<gene>
    <name evidence="2" type="ORF">SAMN06295981_1330</name>
</gene>
<dbReference type="PANTHER" id="PTHR33428:SF14">
    <property type="entry name" value="CARBOXYLESTERASE TYPE B DOMAIN-CONTAINING PROTEIN"/>
    <property type="match status" value="1"/>
</dbReference>
<accession>A0A1X7J7P7</accession>
<dbReference type="InterPro" id="IPR041127">
    <property type="entry name" value="PET_hydrolase/cutinase-like"/>
</dbReference>
<dbReference type="GO" id="GO:0016787">
    <property type="term" value="F:hydrolase activity"/>
    <property type="evidence" value="ECO:0007669"/>
    <property type="project" value="UniProtKB-KW"/>
</dbReference>
<keyword evidence="3" id="KW-1185">Reference proteome</keyword>
<dbReference type="PANTHER" id="PTHR33428">
    <property type="entry name" value="CHLOROPHYLLASE-2, CHLOROPLASTIC"/>
    <property type="match status" value="1"/>
</dbReference>
<evidence type="ECO:0000259" key="1">
    <source>
        <dbReference type="Pfam" id="PF12740"/>
    </source>
</evidence>
<dbReference type="Pfam" id="PF12740">
    <property type="entry name" value="PETase"/>
    <property type="match status" value="1"/>
</dbReference>
<organism evidence="2 3">
    <name type="scientific">Corynebacterium pollutisoli</name>
    <dbReference type="NCBI Taxonomy" id="1610489"/>
    <lineage>
        <taxon>Bacteria</taxon>
        <taxon>Bacillati</taxon>
        <taxon>Actinomycetota</taxon>
        <taxon>Actinomycetes</taxon>
        <taxon>Mycobacteriales</taxon>
        <taxon>Corynebacteriaceae</taxon>
        <taxon>Corynebacterium</taxon>
    </lineage>
</organism>
<keyword evidence="2" id="KW-0378">Hydrolase</keyword>
<dbReference type="Gene3D" id="3.40.50.1820">
    <property type="entry name" value="alpha/beta hydrolase"/>
    <property type="match status" value="1"/>
</dbReference>
<dbReference type="OrthoDB" id="4772420at2"/>
<dbReference type="SUPFAM" id="SSF53474">
    <property type="entry name" value="alpha/beta-Hydrolases"/>
    <property type="match status" value="1"/>
</dbReference>
<dbReference type="EMBL" id="FXAR01000004">
    <property type="protein sequence ID" value="SMG23761.1"/>
    <property type="molecule type" value="Genomic_DNA"/>
</dbReference>
<sequence>MSANLKKHLAQLSKRGPHRVLVGDLDYAGLPGKVYAPAEGNGVPAVAFGHDWIKSVKAYHATLRHLASWGIVVTAPDTETGLAPDHRGFSADLESSLQIAAGVKLGQGKVTVAPGKLGVIGHGMGGGAAILCAANNPRVKAVAAIYPAATAPPAVEAARAVTVPGLIIGGGHPGLIGDLLDPGNPAKVAFNWGGDVIYREVKNGNQATFTEDTFVKLALGQGLPRYSAQETARGLLTGFLLHQLAGERKYSDFSEQMAEGPGVTSFSDADLADKAGIDLGSSTKL</sequence>
<dbReference type="RefSeq" id="WP_085549464.1">
    <property type="nucleotide sequence ID" value="NZ_FXAR01000004.1"/>
</dbReference>
<feature type="domain" description="PET hydrolase/cutinase-like" evidence="1">
    <location>
        <begin position="31"/>
        <end position="171"/>
    </location>
</feature>
<proteinExistence type="predicted"/>
<name>A0A1X7J7P7_9CORY</name>
<evidence type="ECO:0000313" key="2">
    <source>
        <dbReference type="EMBL" id="SMG23761.1"/>
    </source>
</evidence>
<dbReference type="InterPro" id="IPR029058">
    <property type="entry name" value="AB_hydrolase_fold"/>
</dbReference>